<reference evidence="2 3" key="1">
    <citation type="journal article" date="2011" name="Proc. Natl. Acad. Sci. U.S.A.">
        <title>Niche of harmful alga Aureococcus anophagefferens revealed through ecogenomics.</title>
        <authorList>
            <person name="Gobler C.J."/>
            <person name="Berry D.L."/>
            <person name="Dyhrman S.T."/>
            <person name="Wilhelm S.W."/>
            <person name="Salamov A."/>
            <person name="Lobanov A.V."/>
            <person name="Zhang Y."/>
            <person name="Collier J.L."/>
            <person name="Wurch L.L."/>
            <person name="Kustka A.B."/>
            <person name="Dill B.D."/>
            <person name="Shah M."/>
            <person name="VerBerkmoes N.C."/>
            <person name="Kuo A."/>
            <person name="Terry A."/>
            <person name="Pangilinan J."/>
            <person name="Lindquist E.A."/>
            <person name="Lucas S."/>
            <person name="Paulsen I.T."/>
            <person name="Hattenrath-Lehmann T.K."/>
            <person name="Talmage S.C."/>
            <person name="Walker E.A."/>
            <person name="Koch F."/>
            <person name="Burson A.M."/>
            <person name="Marcoval M.A."/>
            <person name="Tang Y.Z."/>
            <person name="Lecleir G.R."/>
            <person name="Coyne K.J."/>
            <person name="Berg G.M."/>
            <person name="Bertrand E.M."/>
            <person name="Saito M.A."/>
            <person name="Gladyshev V.N."/>
            <person name="Grigoriev I.V."/>
        </authorList>
    </citation>
    <scope>NUCLEOTIDE SEQUENCE [LARGE SCALE GENOMIC DNA]</scope>
    <source>
        <strain evidence="3">CCMP 1984</strain>
    </source>
</reference>
<name>F0YIS5_AURAN</name>
<accession>F0YIS5</accession>
<feature type="region of interest" description="Disordered" evidence="1">
    <location>
        <begin position="43"/>
        <end position="78"/>
    </location>
</feature>
<organism evidence="3">
    <name type="scientific">Aureococcus anophagefferens</name>
    <name type="common">Harmful bloom alga</name>
    <dbReference type="NCBI Taxonomy" id="44056"/>
    <lineage>
        <taxon>Eukaryota</taxon>
        <taxon>Sar</taxon>
        <taxon>Stramenopiles</taxon>
        <taxon>Ochrophyta</taxon>
        <taxon>Pelagophyceae</taxon>
        <taxon>Pelagomonadales</taxon>
        <taxon>Pelagomonadaceae</taxon>
        <taxon>Aureococcus</taxon>
    </lineage>
</organism>
<dbReference type="Gene3D" id="3.40.50.1820">
    <property type="entry name" value="alpha/beta hydrolase"/>
    <property type="match status" value="1"/>
</dbReference>
<dbReference type="KEGG" id="aaf:AURANDRAFT_66785"/>
<dbReference type="GO" id="GO:0016787">
    <property type="term" value="F:hydrolase activity"/>
    <property type="evidence" value="ECO:0007669"/>
    <property type="project" value="InterPro"/>
</dbReference>
<dbReference type="RefSeq" id="XP_009040356.1">
    <property type="nucleotide sequence ID" value="XM_009042108.1"/>
</dbReference>
<sequence length="574" mass="63287">MVASTSMMSATRNCASADASEFLHRWQTPNARNRSYDLRSAADPIATHDYAPDRPSTGLQRRVDRRRLPPSRYGDDDKHVPQILQQDWKGINSFALDKLVDYRQYPKPRVPFRPSTVQTRTDFMISTATNFGGHYKRPQTGQATPAAVAREYDALKRRLYELNAQARRVAGTHPSRNTEPTHAPQFTGPNPGPLPLTAPLPGPARFPALPETLHWEEAEWTMGETRAFVAEAAEAHHLHTGWTAIICGHNVERDFDDDAVTKALSGHLHALGYATVRLGFEDNLSAVGGPARAELLEAHVANLSDVYEGYRHELPRKIGDPHKTETKILVVAYSYGCAVARKWISENQRDLDVHGVAFVCPPVDAENAKAPGVGLIGKTFLLSHAGDFPSILAVVGERDDLCGFESFHKRRGRAAVNTQILPGAGHALDGPGDVTELSRRIHEYASCAIVDKNDDYEAGMVYLPLAKEAAYVLCPEANVGAAKACEVVDLDYGLEGRVVREETVVCVLKCRDRVTVRGVAKVGKRNTSKYRERVRVETKDGARGWVCAEALSGDWAMRAYYCEEWPGADSDGET</sequence>
<proteinExistence type="predicted"/>
<dbReference type="EMBL" id="GL833145">
    <property type="protein sequence ID" value="EGB05005.1"/>
    <property type="molecule type" value="Genomic_DNA"/>
</dbReference>
<feature type="region of interest" description="Disordered" evidence="1">
    <location>
        <begin position="169"/>
        <end position="192"/>
    </location>
</feature>
<dbReference type="InParanoid" id="F0YIS5"/>
<protein>
    <submittedName>
        <fullName evidence="2">Uncharacterized protein</fullName>
    </submittedName>
</protein>
<evidence type="ECO:0000313" key="2">
    <source>
        <dbReference type="EMBL" id="EGB05005.1"/>
    </source>
</evidence>
<dbReference type="Proteomes" id="UP000002729">
    <property type="component" value="Unassembled WGS sequence"/>
</dbReference>
<dbReference type="InterPro" id="IPR029058">
    <property type="entry name" value="AB_hydrolase_fold"/>
</dbReference>
<dbReference type="GeneID" id="20225950"/>
<evidence type="ECO:0000256" key="1">
    <source>
        <dbReference type="SAM" id="MobiDB-lite"/>
    </source>
</evidence>
<dbReference type="InterPro" id="IPR010662">
    <property type="entry name" value="RBBP9/YdeN"/>
</dbReference>
<dbReference type="SUPFAM" id="SSF53474">
    <property type="entry name" value="alpha/beta-Hydrolases"/>
    <property type="match status" value="1"/>
</dbReference>
<gene>
    <name evidence="2" type="ORF">AURANDRAFT_66785</name>
</gene>
<evidence type="ECO:0000313" key="3">
    <source>
        <dbReference type="Proteomes" id="UP000002729"/>
    </source>
</evidence>
<dbReference type="AlphaFoldDB" id="F0YIS5"/>
<keyword evidence="3" id="KW-1185">Reference proteome</keyword>
<dbReference type="Pfam" id="PF06821">
    <property type="entry name" value="Ser_hydrolase"/>
    <property type="match status" value="1"/>
</dbReference>